<keyword evidence="3" id="KW-1185">Reference proteome</keyword>
<sequence length="176" mass="19844">MTEGETSFLVLEPLEADDYTCRINPLGRAMQCLYANDSLFEKATVKVDTVEVRLMLLETETNETKEITDEQDHRIHEAVEERSKLETAMKKENTQMQKMMSKSAHLSVDTGKRQQVSECWTSNMNTKQMGNCQAVLALTAGQKVYLENAGGNRVFFEPMSTTFGGVLMKVDMSSKL</sequence>
<organism evidence="2 3">
    <name type="scientific">Batillaria attramentaria</name>
    <dbReference type="NCBI Taxonomy" id="370345"/>
    <lineage>
        <taxon>Eukaryota</taxon>
        <taxon>Metazoa</taxon>
        <taxon>Spiralia</taxon>
        <taxon>Lophotrochozoa</taxon>
        <taxon>Mollusca</taxon>
        <taxon>Gastropoda</taxon>
        <taxon>Caenogastropoda</taxon>
        <taxon>Sorbeoconcha</taxon>
        <taxon>Cerithioidea</taxon>
        <taxon>Batillariidae</taxon>
        <taxon>Batillaria</taxon>
    </lineage>
</organism>
<name>A0ABD0J719_9CAEN</name>
<keyword evidence="1" id="KW-0175">Coiled coil</keyword>
<accession>A0ABD0J719</accession>
<dbReference type="InterPro" id="IPR008983">
    <property type="entry name" value="Tumour_necrosis_fac-like_dom"/>
</dbReference>
<gene>
    <name evidence="2" type="ORF">BaRGS_00038198</name>
</gene>
<evidence type="ECO:0000313" key="3">
    <source>
        <dbReference type="Proteomes" id="UP001519460"/>
    </source>
</evidence>
<proteinExistence type="predicted"/>
<comment type="caution">
    <text evidence="2">The sequence shown here is derived from an EMBL/GenBank/DDBJ whole genome shotgun (WGS) entry which is preliminary data.</text>
</comment>
<feature type="coiled-coil region" evidence="1">
    <location>
        <begin position="75"/>
        <end position="102"/>
    </location>
</feature>
<protein>
    <submittedName>
        <fullName evidence="2">Uncharacterized protein</fullName>
    </submittedName>
</protein>
<dbReference type="AlphaFoldDB" id="A0ABD0J719"/>
<evidence type="ECO:0000313" key="2">
    <source>
        <dbReference type="EMBL" id="KAK7463237.1"/>
    </source>
</evidence>
<dbReference type="EMBL" id="JACVVK020000605">
    <property type="protein sequence ID" value="KAK7463237.1"/>
    <property type="molecule type" value="Genomic_DNA"/>
</dbReference>
<reference evidence="2 3" key="1">
    <citation type="journal article" date="2023" name="Sci. Data">
        <title>Genome assembly of the Korean intertidal mud-creeper Batillaria attramentaria.</title>
        <authorList>
            <person name="Patra A.K."/>
            <person name="Ho P.T."/>
            <person name="Jun S."/>
            <person name="Lee S.J."/>
            <person name="Kim Y."/>
            <person name="Won Y.J."/>
        </authorList>
    </citation>
    <scope>NUCLEOTIDE SEQUENCE [LARGE SCALE GENOMIC DNA]</scope>
    <source>
        <strain evidence="2">Wonlab-2016</strain>
    </source>
</reference>
<dbReference type="Gene3D" id="2.60.120.40">
    <property type="match status" value="1"/>
</dbReference>
<dbReference type="Proteomes" id="UP001519460">
    <property type="component" value="Unassembled WGS sequence"/>
</dbReference>
<evidence type="ECO:0000256" key="1">
    <source>
        <dbReference type="SAM" id="Coils"/>
    </source>
</evidence>